<dbReference type="InterPro" id="IPR051796">
    <property type="entry name" value="ISF_SsuE-like"/>
</dbReference>
<proteinExistence type="predicted"/>
<protein>
    <submittedName>
        <fullName evidence="5">Multimeric flavodoxin WrbA</fullName>
    </submittedName>
</protein>
<dbReference type="PANTHER" id="PTHR43278">
    <property type="entry name" value="NAD(P)H-DEPENDENT FMN-CONTAINING OXIDOREDUCTASE YWQN-RELATED"/>
    <property type="match status" value="1"/>
</dbReference>
<dbReference type="GO" id="GO:0016491">
    <property type="term" value="F:oxidoreductase activity"/>
    <property type="evidence" value="ECO:0007669"/>
    <property type="project" value="InterPro"/>
</dbReference>
<keyword evidence="6" id="KW-1185">Reference proteome</keyword>
<dbReference type="Pfam" id="PF03358">
    <property type="entry name" value="FMN_red"/>
    <property type="match status" value="1"/>
</dbReference>
<dbReference type="Gene3D" id="3.40.50.360">
    <property type="match status" value="1"/>
</dbReference>
<organism evidence="5 6">
    <name type="scientific">Micromonospora sediminicola</name>
    <dbReference type="NCBI Taxonomy" id="946078"/>
    <lineage>
        <taxon>Bacteria</taxon>
        <taxon>Bacillati</taxon>
        <taxon>Actinomycetota</taxon>
        <taxon>Actinomycetes</taxon>
        <taxon>Micromonosporales</taxon>
        <taxon>Micromonosporaceae</taxon>
        <taxon>Micromonospora</taxon>
    </lineage>
</organism>
<sequence>MRRRVPVDEPSGVRLPSEAATILAINGSERAGGNTDLAVAHAGRLIAERGAVLRTVRLREHRISPCSPCGDCNSRTLPCQLDDDVPALVEQMVRADGLIYAAPVHGFGLAHLMQIFIERAGVGYLRFTRPLADKVGGIIVTGRRYSDSSVHNQIVNNLLLNRMILVGSGFPVLLRNTTGTPGLTDPEGVDALERMVHRMVDMVQLLQQHRRSTGDPVLPRRDRNERVPRQRRAESVPNRGDTENVH</sequence>
<dbReference type="PANTHER" id="PTHR43278:SF4">
    <property type="entry name" value="NAD(P)H-DEPENDENT FMN-CONTAINING OXIDOREDUCTASE YWQN-RELATED"/>
    <property type="match status" value="1"/>
</dbReference>
<evidence type="ECO:0000313" key="6">
    <source>
        <dbReference type="Proteomes" id="UP000199558"/>
    </source>
</evidence>
<evidence type="ECO:0000256" key="3">
    <source>
        <dbReference type="SAM" id="MobiDB-lite"/>
    </source>
</evidence>
<keyword evidence="1" id="KW-0285">Flavoprotein</keyword>
<dbReference type="InterPro" id="IPR005025">
    <property type="entry name" value="FMN_Rdtase-like_dom"/>
</dbReference>
<keyword evidence="2" id="KW-0288">FMN</keyword>
<accession>A0A1A9B960</accession>
<gene>
    <name evidence="5" type="ORF">GA0070622_3072</name>
</gene>
<evidence type="ECO:0000259" key="4">
    <source>
        <dbReference type="Pfam" id="PF03358"/>
    </source>
</evidence>
<evidence type="ECO:0000313" key="5">
    <source>
        <dbReference type="EMBL" id="SBT66055.1"/>
    </source>
</evidence>
<dbReference type="Proteomes" id="UP000199558">
    <property type="component" value="Unassembled WGS sequence"/>
</dbReference>
<feature type="compositionally biased region" description="Basic and acidic residues" evidence="3">
    <location>
        <begin position="218"/>
        <end position="246"/>
    </location>
</feature>
<evidence type="ECO:0000256" key="1">
    <source>
        <dbReference type="ARBA" id="ARBA00022630"/>
    </source>
</evidence>
<dbReference type="EMBL" id="FLRH01000003">
    <property type="protein sequence ID" value="SBT66055.1"/>
    <property type="molecule type" value="Genomic_DNA"/>
</dbReference>
<dbReference type="OrthoDB" id="9805976at2"/>
<dbReference type="InterPro" id="IPR029039">
    <property type="entry name" value="Flavoprotein-like_sf"/>
</dbReference>
<dbReference type="STRING" id="946078.GA0070622_3072"/>
<dbReference type="SUPFAM" id="SSF52218">
    <property type="entry name" value="Flavoproteins"/>
    <property type="match status" value="1"/>
</dbReference>
<dbReference type="AlphaFoldDB" id="A0A1A9B960"/>
<reference evidence="6" key="1">
    <citation type="submission" date="2016-06" db="EMBL/GenBank/DDBJ databases">
        <authorList>
            <person name="Varghese N."/>
            <person name="Submissions Spin"/>
        </authorList>
    </citation>
    <scope>NUCLEOTIDE SEQUENCE [LARGE SCALE GENOMIC DNA]</scope>
    <source>
        <strain evidence="6">DSM 45794</strain>
    </source>
</reference>
<feature type="region of interest" description="Disordered" evidence="3">
    <location>
        <begin position="209"/>
        <end position="246"/>
    </location>
</feature>
<evidence type="ECO:0000256" key="2">
    <source>
        <dbReference type="ARBA" id="ARBA00022643"/>
    </source>
</evidence>
<feature type="domain" description="NADPH-dependent FMN reductase-like" evidence="4">
    <location>
        <begin position="21"/>
        <end position="170"/>
    </location>
</feature>
<name>A0A1A9B960_9ACTN</name>